<dbReference type="OrthoDB" id="5495454at2759"/>
<dbReference type="AlphaFoldDB" id="A0A317T0P2"/>
<proteinExistence type="predicted"/>
<dbReference type="Proteomes" id="UP000246991">
    <property type="component" value="Unassembled WGS sequence"/>
</dbReference>
<reference evidence="2 3" key="1">
    <citation type="submission" date="2018-03" db="EMBL/GenBank/DDBJ databases">
        <title>Genomes of Pezizomycetes fungi and the evolution of truffles.</title>
        <authorList>
            <person name="Murat C."/>
            <person name="Payen T."/>
            <person name="Noel B."/>
            <person name="Kuo A."/>
            <person name="Martin F.M."/>
        </authorList>
    </citation>
    <scope>NUCLEOTIDE SEQUENCE [LARGE SCALE GENOMIC DNA]</scope>
    <source>
        <strain evidence="2">091103-1</strain>
    </source>
</reference>
<evidence type="ECO:0000313" key="2">
    <source>
        <dbReference type="EMBL" id="PWW79307.1"/>
    </source>
</evidence>
<name>A0A317T0P2_9PEZI</name>
<dbReference type="EMBL" id="PYWC01000009">
    <property type="protein sequence ID" value="PWW79307.1"/>
    <property type="molecule type" value="Genomic_DNA"/>
</dbReference>
<feature type="region of interest" description="Disordered" evidence="1">
    <location>
        <begin position="76"/>
        <end position="132"/>
    </location>
</feature>
<feature type="compositionally biased region" description="Basic and acidic residues" evidence="1">
    <location>
        <begin position="76"/>
        <end position="88"/>
    </location>
</feature>
<accession>A0A317T0P2</accession>
<keyword evidence="3" id="KW-1185">Reference proteome</keyword>
<evidence type="ECO:0000313" key="3">
    <source>
        <dbReference type="Proteomes" id="UP000246991"/>
    </source>
</evidence>
<evidence type="ECO:0000256" key="1">
    <source>
        <dbReference type="SAM" id="MobiDB-lite"/>
    </source>
</evidence>
<sequence length="313" mass="33794">MIKMNITICNNKYLEILGVEQGNTAEQVIADQESWTAAGSYAVLLTMGIAAREHMNDLVEGEIALDYAGEGLDEQRLKRGKHPEKSGPDDSGEGGKAAQEVGGNDKSKDVVSCQNDDDDDDAYSSPNRPPRATLASLLDSLMGGGTDSSGDHGPTITGGGALLRLRGDQLNNDFVDQCFEEAMRMLGAELRALLQANIGPRVLRMPGVPRYIVDEAAVGRALPCLEGRTVAELEVVLQIFGPDIEVYRPACIIMVPANLVNTWERVAQTLTTQTGLKLINLYSHCQLSHSGVNYTSDKPECGRAIHLISYSSY</sequence>
<protein>
    <submittedName>
        <fullName evidence="2">Uncharacterized protein</fullName>
    </submittedName>
</protein>
<organism evidence="2 3">
    <name type="scientific">Tuber magnatum</name>
    <name type="common">white Piedmont truffle</name>
    <dbReference type="NCBI Taxonomy" id="42249"/>
    <lineage>
        <taxon>Eukaryota</taxon>
        <taxon>Fungi</taxon>
        <taxon>Dikarya</taxon>
        <taxon>Ascomycota</taxon>
        <taxon>Pezizomycotina</taxon>
        <taxon>Pezizomycetes</taxon>
        <taxon>Pezizales</taxon>
        <taxon>Tuberaceae</taxon>
        <taxon>Tuber</taxon>
    </lineage>
</organism>
<comment type="caution">
    <text evidence="2">The sequence shown here is derived from an EMBL/GenBank/DDBJ whole genome shotgun (WGS) entry which is preliminary data.</text>
</comment>
<gene>
    <name evidence="2" type="ORF">C7212DRAFT_340209</name>
</gene>